<dbReference type="Gene3D" id="4.10.240.10">
    <property type="entry name" value="Zn(2)-C6 fungal-type DNA-binding domain"/>
    <property type="match status" value="1"/>
</dbReference>
<proteinExistence type="predicted"/>
<feature type="compositionally biased region" description="Basic and acidic residues" evidence="8">
    <location>
        <begin position="299"/>
        <end position="318"/>
    </location>
</feature>
<feature type="compositionally biased region" description="Low complexity" evidence="8">
    <location>
        <begin position="1185"/>
        <end position="1196"/>
    </location>
</feature>
<feature type="compositionally biased region" description="Low complexity" evidence="8">
    <location>
        <begin position="663"/>
        <end position="699"/>
    </location>
</feature>
<evidence type="ECO:0000256" key="5">
    <source>
        <dbReference type="ARBA" id="ARBA00023125"/>
    </source>
</evidence>
<dbReference type="PANTHER" id="PTHR47782">
    <property type="entry name" value="ZN(II)2CYS6 TRANSCRIPTION FACTOR (EUROFUNG)-RELATED"/>
    <property type="match status" value="1"/>
</dbReference>
<dbReference type="SUPFAM" id="SSF57701">
    <property type="entry name" value="Zn2/Cys6 DNA-binding domain"/>
    <property type="match status" value="1"/>
</dbReference>
<evidence type="ECO:0000256" key="8">
    <source>
        <dbReference type="SAM" id="MobiDB-lite"/>
    </source>
</evidence>
<feature type="region of interest" description="Disordered" evidence="8">
    <location>
        <begin position="262"/>
        <end position="353"/>
    </location>
</feature>
<dbReference type="Pfam" id="PF00172">
    <property type="entry name" value="Zn_clus"/>
    <property type="match status" value="1"/>
</dbReference>
<dbReference type="PROSITE" id="PS00463">
    <property type="entry name" value="ZN2_CY6_FUNGAL_1"/>
    <property type="match status" value="1"/>
</dbReference>
<gene>
    <name evidence="10" type="ORF">PSFLO_03192</name>
</gene>
<evidence type="ECO:0000256" key="4">
    <source>
        <dbReference type="ARBA" id="ARBA00023015"/>
    </source>
</evidence>
<dbReference type="Proteomes" id="UP000323386">
    <property type="component" value="Unassembled WGS sequence"/>
</dbReference>
<feature type="compositionally biased region" description="Low complexity" evidence="8">
    <location>
        <begin position="155"/>
        <end position="166"/>
    </location>
</feature>
<evidence type="ECO:0000256" key="1">
    <source>
        <dbReference type="ARBA" id="ARBA00004123"/>
    </source>
</evidence>
<feature type="region of interest" description="Disordered" evidence="8">
    <location>
        <begin position="915"/>
        <end position="1101"/>
    </location>
</feature>
<keyword evidence="11" id="KW-1185">Reference proteome</keyword>
<feature type="region of interest" description="Disordered" evidence="8">
    <location>
        <begin position="126"/>
        <end position="188"/>
    </location>
</feature>
<feature type="region of interest" description="Disordered" evidence="8">
    <location>
        <begin position="1169"/>
        <end position="1203"/>
    </location>
</feature>
<feature type="compositionally biased region" description="Low complexity" evidence="8">
    <location>
        <begin position="956"/>
        <end position="967"/>
    </location>
</feature>
<dbReference type="InterPro" id="IPR036864">
    <property type="entry name" value="Zn2-C6_fun-type_DNA-bd_sf"/>
</dbReference>
<dbReference type="CDD" id="cd00067">
    <property type="entry name" value="GAL4"/>
    <property type="match status" value="1"/>
</dbReference>
<dbReference type="CDD" id="cd14653">
    <property type="entry name" value="ZIP_Gal4p-like"/>
    <property type="match status" value="1"/>
</dbReference>
<comment type="subcellular location">
    <subcellularLocation>
        <location evidence="1">Nucleus</location>
    </subcellularLocation>
</comment>
<feature type="compositionally biased region" description="Low complexity" evidence="8">
    <location>
        <begin position="1"/>
        <end position="30"/>
    </location>
</feature>
<dbReference type="PANTHER" id="PTHR47782:SF1">
    <property type="entry name" value="PYRIMIDINE PATHWAY REGULATORY PROTEIN 1"/>
    <property type="match status" value="1"/>
</dbReference>
<dbReference type="GO" id="GO:0005634">
    <property type="term" value="C:nucleus"/>
    <property type="evidence" value="ECO:0007669"/>
    <property type="project" value="UniProtKB-SubCell"/>
</dbReference>
<feature type="region of interest" description="Disordered" evidence="8">
    <location>
        <begin position="1"/>
        <end position="58"/>
    </location>
</feature>
<protein>
    <submittedName>
        <fullName evidence="10">Related to PPR1 - transcription factor regulating pyrimidine pathway</fullName>
    </submittedName>
</protein>
<evidence type="ECO:0000256" key="6">
    <source>
        <dbReference type="ARBA" id="ARBA00023163"/>
    </source>
</evidence>
<dbReference type="InterPro" id="IPR052202">
    <property type="entry name" value="Yeast_MetPath_Reg"/>
</dbReference>
<evidence type="ECO:0000313" key="11">
    <source>
        <dbReference type="Proteomes" id="UP000323386"/>
    </source>
</evidence>
<keyword evidence="3" id="KW-0862">Zinc</keyword>
<evidence type="ECO:0000259" key="9">
    <source>
        <dbReference type="PROSITE" id="PS50048"/>
    </source>
</evidence>
<feature type="compositionally biased region" description="Basic and acidic residues" evidence="8">
    <location>
        <begin position="972"/>
        <end position="981"/>
    </location>
</feature>
<feature type="compositionally biased region" description="Gly residues" evidence="8">
    <location>
        <begin position="1325"/>
        <end position="1350"/>
    </location>
</feature>
<dbReference type="GO" id="GO:0006351">
    <property type="term" value="P:DNA-templated transcription"/>
    <property type="evidence" value="ECO:0007669"/>
    <property type="project" value="InterPro"/>
</dbReference>
<feature type="compositionally biased region" description="Basic and acidic residues" evidence="8">
    <location>
        <begin position="991"/>
        <end position="1001"/>
    </location>
</feature>
<keyword evidence="5" id="KW-0238">DNA-binding</keyword>
<feature type="compositionally biased region" description="Low complexity" evidence="8">
    <location>
        <begin position="925"/>
        <end position="949"/>
    </location>
</feature>
<dbReference type="SMART" id="SM00066">
    <property type="entry name" value="GAL4"/>
    <property type="match status" value="1"/>
</dbReference>
<keyword evidence="6" id="KW-0804">Transcription</keyword>
<sequence>MASSAPSAEAAGSSAGPSASPQNIAPAASAKKPRKPREPKAPKPASSAQAADQDAKPLHRPVMVCRRCRTKKIKCDLGFPSCGPCLKANESCVGLDPATGREVSRSYIAELEDRVDQLQKELEAIRGSQQPQPQPHQQHHSGAIPDPLCAPHSYAGAGATPGQPAGSSEAAAKRHLAEDRHDATERPAKRLAQHVEVAAGSGRGVYHHPLGPQRLTLGANGVESLPAKALRPSLRQLNSYASGLSPARLLCQAIQQSASAGLRFRDPKAGGEKKVSATKTRGPAVPGPPEGSAAADIEGAVKREEDGSDTRGRPETRDSAGGGETQAEPALDAKSGSATPSEGHSKKQSPFDDAEAMQYAEATETSDITVPAPEQLSKPLVDAYFERVNPQWPLLDRSTFMPRFEAACREGLSRARAKAESHAQADGSASASFHEDEVEIDLQPADGHLFHLVLAIAAAMGWTQARFSAERHHEAAMLYLDPRRASSGQHGVGAIMGRDSLEQLQCLLLTALYSMMRSTRPGIWYTLGVALRLTTGLGLYSENSGLLKGGPSAEDGAPESIANKKRRLFWCAYSIDRSVGVHLGRPFGIADTDIKVGLPWTPADDEYAEGQHGKDAPPTGDDADAVDDGVSAAGFDERASDTSTERLRKEAASTLAALGESRASSPSSAMTAPATMTGPGDVAASRQAPPSSSRPGSGSRWVSLAFFRLRILQSEIQGLLFSNAELPRRFASFEHWKVDMLDRLADWRAFAPSSRDELARAGCGYNPIFLELNFRQTLLMIYGMSPRFPTPNRSDLAHVEDCSRVILDIYAVLAKEGQLNYAWMTGHNIFISCTSYLYAIWQISASYPASLHSSLLRDHPTKVAEIEHYGRACDDVLASLQWYTAEKCRKCLRTMFAATAGLVEKLDKMVARGPATVSLGDPSRQAPQAQPRQPAQQQGQQQQQTQRLLPQPPAAHQPSAAASPSSALMSGPKDKWWDPARDAPTGWESARTSDLRSERQPVGRTDSPGLSARSLYTQDAPSRLQPSGKTPRGTLAMLPPVPTWPGAHGPGSNVTPLGGRGGPPVIGGHTSGSFSPSSRMTPLPPGDPRSRSRSGSRSSVYYSADGASMATSPHAIASGAHPDARMPWRTASPRFPPIDGPARHLSFGSPYGSGASPMAGSPYAIGDTRAGGHSAGSGADTLSTAAAYPGQPQQAGSTPSNGLEFDAIAGVNGSPGALLRQTLGASPGRISAHSSSAADSPNQIDFSSLMADSAMELDQLFRDAGLSINFDGGFGSADGGAAGLPANGDQSQQGGLGFADMRPAGASSTYLDAGDGTIGMHHHGSGGGLEGLGRGYEHGGGMDGGPGPGSTTGASWFGNGASLGGGGGGMLANSDDGLENDYDWEAMGFGFRMSQAPAVIGPDPLGFGFGGGGGAGGGSGGAAAGPTGFV</sequence>
<evidence type="ECO:0000256" key="3">
    <source>
        <dbReference type="ARBA" id="ARBA00022833"/>
    </source>
</evidence>
<dbReference type="OrthoDB" id="3364175at2759"/>
<evidence type="ECO:0000256" key="2">
    <source>
        <dbReference type="ARBA" id="ARBA00022723"/>
    </source>
</evidence>
<feature type="compositionally biased region" description="Polar residues" evidence="8">
    <location>
        <begin position="1014"/>
        <end position="1028"/>
    </location>
</feature>
<feature type="compositionally biased region" description="Basic and acidic residues" evidence="8">
    <location>
        <begin position="171"/>
        <end position="188"/>
    </location>
</feature>
<evidence type="ECO:0000313" key="10">
    <source>
        <dbReference type="EMBL" id="SPO37716.1"/>
    </source>
</evidence>
<accession>A0A5C3F1A8</accession>
<dbReference type="GO" id="GO:0045944">
    <property type="term" value="P:positive regulation of transcription by RNA polymerase II"/>
    <property type="evidence" value="ECO:0007669"/>
    <property type="project" value="TreeGrafter"/>
</dbReference>
<feature type="domain" description="Zn(2)-C6 fungal-type" evidence="9">
    <location>
        <begin position="64"/>
        <end position="93"/>
    </location>
</feature>
<dbReference type="GO" id="GO:0008270">
    <property type="term" value="F:zinc ion binding"/>
    <property type="evidence" value="ECO:0007669"/>
    <property type="project" value="InterPro"/>
</dbReference>
<organism evidence="10 11">
    <name type="scientific">Pseudozyma flocculosa</name>
    <dbReference type="NCBI Taxonomy" id="84751"/>
    <lineage>
        <taxon>Eukaryota</taxon>
        <taxon>Fungi</taxon>
        <taxon>Dikarya</taxon>
        <taxon>Basidiomycota</taxon>
        <taxon>Ustilaginomycotina</taxon>
        <taxon>Ustilaginomycetes</taxon>
        <taxon>Ustilaginales</taxon>
        <taxon>Ustilaginaceae</taxon>
        <taxon>Pseudozyma</taxon>
    </lineage>
</organism>
<dbReference type="Pfam" id="PF04082">
    <property type="entry name" value="Fungal_trans"/>
    <property type="match status" value="1"/>
</dbReference>
<feature type="compositionally biased region" description="Polar residues" evidence="8">
    <location>
        <begin position="1071"/>
        <end position="1080"/>
    </location>
</feature>
<reference evidence="10 11" key="1">
    <citation type="submission" date="2018-03" db="EMBL/GenBank/DDBJ databases">
        <authorList>
            <person name="Guldener U."/>
        </authorList>
    </citation>
    <scope>NUCLEOTIDE SEQUENCE [LARGE SCALE GENOMIC DNA]</scope>
    <source>
        <strain evidence="10 11">DAOM196992</strain>
    </source>
</reference>
<dbReference type="InterPro" id="IPR007219">
    <property type="entry name" value="XnlR_reg_dom"/>
</dbReference>
<feature type="compositionally biased region" description="Basic and acidic residues" evidence="8">
    <location>
        <begin position="635"/>
        <end position="651"/>
    </location>
</feature>
<feature type="region of interest" description="Disordered" evidence="8">
    <location>
        <begin position="1321"/>
        <end position="1359"/>
    </location>
</feature>
<keyword evidence="2" id="KW-0479">Metal-binding</keyword>
<keyword evidence="4" id="KW-0805">Transcription regulation</keyword>
<feature type="compositionally biased region" description="Low complexity" evidence="8">
    <location>
        <begin position="43"/>
        <end position="52"/>
    </location>
</feature>
<dbReference type="SMART" id="SM00906">
    <property type="entry name" value="Fungal_trans"/>
    <property type="match status" value="1"/>
</dbReference>
<dbReference type="GO" id="GO:0043565">
    <property type="term" value="F:sequence-specific DNA binding"/>
    <property type="evidence" value="ECO:0007669"/>
    <property type="project" value="TreeGrafter"/>
</dbReference>
<dbReference type="EMBL" id="OOIP01000007">
    <property type="protein sequence ID" value="SPO37716.1"/>
    <property type="molecule type" value="Genomic_DNA"/>
</dbReference>
<dbReference type="GO" id="GO:0000981">
    <property type="term" value="F:DNA-binding transcription factor activity, RNA polymerase II-specific"/>
    <property type="evidence" value="ECO:0007669"/>
    <property type="project" value="InterPro"/>
</dbReference>
<evidence type="ECO:0000256" key="7">
    <source>
        <dbReference type="ARBA" id="ARBA00023242"/>
    </source>
</evidence>
<name>A0A5C3F1A8_9BASI</name>
<feature type="compositionally biased region" description="Basic and acidic residues" evidence="8">
    <location>
        <begin position="263"/>
        <end position="275"/>
    </location>
</feature>
<dbReference type="InterPro" id="IPR001138">
    <property type="entry name" value="Zn2Cys6_DnaBD"/>
</dbReference>
<dbReference type="PROSITE" id="PS50048">
    <property type="entry name" value="ZN2_CY6_FUNGAL_2"/>
    <property type="match status" value="1"/>
</dbReference>
<dbReference type="CDD" id="cd12148">
    <property type="entry name" value="fungal_TF_MHR"/>
    <property type="match status" value="1"/>
</dbReference>
<keyword evidence="7" id="KW-0539">Nucleus</keyword>
<feature type="region of interest" description="Disordered" evidence="8">
    <location>
        <begin position="601"/>
        <end position="699"/>
    </location>
</feature>